<feature type="domain" description="Peptidase C14 caspase" evidence="2">
    <location>
        <begin position="63"/>
        <end position="149"/>
    </location>
</feature>
<protein>
    <submittedName>
        <fullName evidence="3">Metacaspase-3</fullName>
    </submittedName>
</protein>
<reference evidence="4" key="1">
    <citation type="submission" date="2024-07" db="EMBL/GenBank/DDBJ databases">
        <title>Two chromosome-level genome assemblies of Korean endemic species Abeliophyllum distichum and Forsythia ovata (Oleaceae).</title>
        <authorList>
            <person name="Jang H."/>
        </authorList>
    </citation>
    <scope>NUCLEOTIDE SEQUENCE [LARGE SCALE GENOMIC DNA]</scope>
</reference>
<dbReference type="Proteomes" id="UP001604336">
    <property type="component" value="Unassembled WGS sequence"/>
</dbReference>
<dbReference type="AlphaFoldDB" id="A0ABD1RW00"/>
<proteinExistence type="inferred from homology"/>
<comment type="caution">
    <text evidence="3">The sequence shown here is derived from an EMBL/GenBank/DDBJ whole genome shotgun (WGS) entry which is preliminary data.</text>
</comment>
<evidence type="ECO:0000259" key="2">
    <source>
        <dbReference type="Pfam" id="PF00656"/>
    </source>
</evidence>
<name>A0ABD1RW00_9LAMI</name>
<gene>
    <name evidence="3" type="ORF">Adt_27989</name>
</gene>
<dbReference type="PANTHER" id="PTHR48104:SF2">
    <property type="entry name" value="METACASPASE-1-LIKE ISOFORM X1"/>
    <property type="match status" value="1"/>
</dbReference>
<dbReference type="EMBL" id="JBFOLK010000008">
    <property type="protein sequence ID" value="KAL2492361.1"/>
    <property type="molecule type" value="Genomic_DNA"/>
</dbReference>
<evidence type="ECO:0000313" key="3">
    <source>
        <dbReference type="EMBL" id="KAL2492361.1"/>
    </source>
</evidence>
<dbReference type="Gene3D" id="3.40.50.12660">
    <property type="match status" value="1"/>
</dbReference>
<comment type="similarity">
    <text evidence="1">Belongs to the peptidase C14B family.</text>
</comment>
<keyword evidence="4" id="KW-1185">Reference proteome</keyword>
<accession>A0ABD1RW00</accession>
<organism evidence="3 4">
    <name type="scientific">Abeliophyllum distichum</name>
    <dbReference type="NCBI Taxonomy" id="126358"/>
    <lineage>
        <taxon>Eukaryota</taxon>
        <taxon>Viridiplantae</taxon>
        <taxon>Streptophyta</taxon>
        <taxon>Embryophyta</taxon>
        <taxon>Tracheophyta</taxon>
        <taxon>Spermatophyta</taxon>
        <taxon>Magnoliopsida</taxon>
        <taxon>eudicotyledons</taxon>
        <taxon>Gunneridae</taxon>
        <taxon>Pentapetalae</taxon>
        <taxon>asterids</taxon>
        <taxon>lamiids</taxon>
        <taxon>Lamiales</taxon>
        <taxon>Oleaceae</taxon>
        <taxon>Forsythieae</taxon>
        <taxon>Abeliophyllum</taxon>
    </lineage>
</organism>
<evidence type="ECO:0000256" key="1">
    <source>
        <dbReference type="ARBA" id="ARBA00009005"/>
    </source>
</evidence>
<evidence type="ECO:0000313" key="4">
    <source>
        <dbReference type="Proteomes" id="UP001604336"/>
    </source>
</evidence>
<dbReference type="Pfam" id="PF00656">
    <property type="entry name" value="Peptidase_C14"/>
    <property type="match status" value="1"/>
</dbReference>
<dbReference type="InterPro" id="IPR050452">
    <property type="entry name" value="Metacaspase"/>
</dbReference>
<dbReference type="InterPro" id="IPR011600">
    <property type="entry name" value="Pept_C14_caspase"/>
</dbReference>
<sequence>MIDKHIQLFLEQASIQAKIIKKAKGIRHFFGRRCSRNNSLRTAFPSSSPHNCVSISGRPPRGKRAFLCGVSYKKQKFRLKGAINDVHSMRDFLVELFNFPLNSILILSEEESYKPPTRKNIEDGFKWLTRDLQFGDSLVFYFSGHGSRQFDFNGDEKDGFQS</sequence>
<dbReference type="PANTHER" id="PTHR48104">
    <property type="entry name" value="METACASPASE-4"/>
    <property type="match status" value="1"/>
</dbReference>